<dbReference type="Proteomes" id="UP001139179">
    <property type="component" value="Unassembled WGS sequence"/>
</dbReference>
<keyword evidence="4" id="KW-1185">Reference proteome</keyword>
<dbReference type="GO" id="GO:0003700">
    <property type="term" value="F:DNA-binding transcription factor activity"/>
    <property type="evidence" value="ECO:0007669"/>
    <property type="project" value="TreeGrafter"/>
</dbReference>
<evidence type="ECO:0000313" key="3">
    <source>
        <dbReference type="EMBL" id="MCM3714541.1"/>
    </source>
</evidence>
<name>A0A9X2DPY4_9BACI</name>
<dbReference type="InterPro" id="IPR014710">
    <property type="entry name" value="RmlC-like_jellyroll"/>
</dbReference>
<dbReference type="SMART" id="SM00530">
    <property type="entry name" value="HTH_XRE"/>
    <property type="match status" value="1"/>
</dbReference>
<dbReference type="PROSITE" id="PS50943">
    <property type="entry name" value="HTH_CROC1"/>
    <property type="match status" value="1"/>
</dbReference>
<dbReference type="SUPFAM" id="SSF47413">
    <property type="entry name" value="lambda repressor-like DNA-binding domains"/>
    <property type="match status" value="1"/>
</dbReference>
<reference evidence="3" key="1">
    <citation type="submission" date="2022-05" db="EMBL/GenBank/DDBJ databases">
        <title>Comparative Genomics of Spacecraft Associated Microbes.</title>
        <authorList>
            <person name="Tran M.T."/>
            <person name="Wright A."/>
            <person name="Seuylemezian A."/>
            <person name="Eisen J."/>
            <person name="Coil D."/>
        </authorList>
    </citation>
    <scope>NUCLEOTIDE SEQUENCE</scope>
    <source>
        <strain evidence="3">214.1.1</strain>
    </source>
</reference>
<evidence type="ECO:0000256" key="1">
    <source>
        <dbReference type="ARBA" id="ARBA00023125"/>
    </source>
</evidence>
<dbReference type="PANTHER" id="PTHR46797:SF24">
    <property type="entry name" value="DNA-BINDING PHAGE PROTEIN"/>
    <property type="match status" value="1"/>
</dbReference>
<keyword evidence="1" id="KW-0238">DNA-binding</keyword>
<dbReference type="InterPro" id="IPR013096">
    <property type="entry name" value="Cupin_2"/>
</dbReference>
<accession>A0A9X2DPY4</accession>
<dbReference type="InterPro" id="IPR001387">
    <property type="entry name" value="Cro/C1-type_HTH"/>
</dbReference>
<comment type="caution">
    <text evidence="3">The sequence shown here is derived from an EMBL/GenBank/DDBJ whole genome shotgun (WGS) entry which is preliminary data.</text>
</comment>
<dbReference type="GO" id="GO:0005829">
    <property type="term" value="C:cytosol"/>
    <property type="evidence" value="ECO:0007669"/>
    <property type="project" value="TreeGrafter"/>
</dbReference>
<dbReference type="Pfam" id="PF07883">
    <property type="entry name" value="Cupin_2"/>
    <property type="match status" value="1"/>
</dbReference>
<organism evidence="3 4">
    <name type="scientific">Halalkalibacter oceani</name>
    <dbReference type="NCBI Taxonomy" id="1653776"/>
    <lineage>
        <taxon>Bacteria</taxon>
        <taxon>Bacillati</taxon>
        <taxon>Bacillota</taxon>
        <taxon>Bacilli</taxon>
        <taxon>Bacillales</taxon>
        <taxon>Bacillaceae</taxon>
        <taxon>Halalkalibacter</taxon>
    </lineage>
</organism>
<dbReference type="AlphaFoldDB" id="A0A9X2DPY4"/>
<dbReference type="PANTHER" id="PTHR46797">
    <property type="entry name" value="HTH-TYPE TRANSCRIPTIONAL REGULATOR"/>
    <property type="match status" value="1"/>
</dbReference>
<gene>
    <name evidence="3" type="ORF">M3202_10615</name>
</gene>
<dbReference type="EMBL" id="JAMBOL010000008">
    <property type="protein sequence ID" value="MCM3714541.1"/>
    <property type="molecule type" value="Genomic_DNA"/>
</dbReference>
<dbReference type="Gene3D" id="1.10.260.40">
    <property type="entry name" value="lambda repressor-like DNA-binding domains"/>
    <property type="match status" value="1"/>
</dbReference>
<dbReference type="InterPro" id="IPR011051">
    <property type="entry name" value="RmlC_Cupin_sf"/>
</dbReference>
<evidence type="ECO:0000313" key="4">
    <source>
        <dbReference type="Proteomes" id="UP001139179"/>
    </source>
</evidence>
<dbReference type="CDD" id="cd00093">
    <property type="entry name" value="HTH_XRE"/>
    <property type="match status" value="1"/>
</dbReference>
<dbReference type="GO" id="GO:0003677">
    <property type="term" value="F:DNA binding"/>
    <property type="evidence" value="ECO:0007669"/>
    <property type="project" value="UniProtKB-KW"/>
</dbReference>
<dbReference type="InterPro" id="IPR010982">
    <property type="entry name" value="Lambda_DNA-bd_dom_sf"/>
</dbReference>
<dbReference type="Pfam" id="PF01381">
    <property type="entry name" value="HTH_3"/>
    <property type="match status" value="1"/>
</dbReference>
<dbReference type="Gene3D" id="2.60.120.10">
    <property type="entry name" value="Jelly Rolls"/>
    <property type="match status" value="1"/>
</dbReference>
<dbReference type="SUPFAM" id="SSF51182">
    <property type="entry name" value="RmlC-like cupins"/>
    <property type="match status" value="1"/>
</dbReference>
<evidence type="ECO:0000259" key="2">
    <source>
        <dbReference type="PROSITE" id="PS50943"/>
    </source>
</evidence>
<sequence length="193" mass="21706">MNSHMNDAEALAKHLGATLRKLRQERKMSLQELAEITTVSKLTLGNIERGEANPSLAVIWKIANGLAVPLSVLLNEQKDIQISRCHEGNKVVSANEACTLEPMFEVSSYGSSEIHRAFLQPHSEYRPGAHQQGVTEYVTVMSGRLRIQIEEEHYELNQYDSITFNGDKVHAYQNPTSEITVLHFLMTYTSPKP</sequence>
<proteinExistence type="predicted"/>
<protein>
    <submittedName>
        <fullName evidence="3">XRE family transcriptional regulator</fullName>
    </submittedName>
</protein>
<dbReference type="CDD" id="cd02209">
    <property type="entry name" value="cupin_XRE_C"/>
    <property type="match status" value="1"/>
</dbReference>
<feature type="domain" description="HTH cro/C1-type" evidence="2">
    <location>
        <begin position="19"/>
        <end position="73"/>
    </location>
</feature>
<dbReference type="RefSeq" id="WP_251223314.1">
    <property type="nucleotide sequence ID" value="NZ_JAMBOL010000008.1"/>
</dbReference>
<dbReference type="InterPro" id="IPR050807">
    <property type="entry name" value="TransReg_Diox_bact_type"/>
</dbReference>